<evidence type="ECO:0000256" key="4">
    <source>
        <dbReference type="ARBA" id="ARBA00023008"/>
    </source>
</evidence>
<evidence type="ECO:0000256" key="1">
    <source>
        <dbReference type="ARBA" id="ARBA00010609"/>
    </source>
</evidence>
<keyword evidence="4" id="KW-0186">Copper</keyword>
<protein>
    <recommendedName>
        <fullName evidence="9">Plastocyanin-like domain-containing protein</fullName>
    </recommendedName>
</protein>
<dbReference type="InterPro" id="IPR045087">
    <property type="entry name" value="Cu-oxidase_fam"/>
</dbReference>
<dbReference type="PANTHER" id="PTHR11709">
    <property type="entry name" value="MULTI-COPPER OXIDASE"/>
    <property type="match status" value="1"/>
</dbReference>
<sequence>MGGGVSNHDQNGNSAWGTYNASSLPYYAGSGFSRGGSVPWGSISTGNSNPYTSAPRSGTTTRTYRFTLSECDIKPDGVVTSGAVCVNGQFPGPLISANYGDSISITVTNNLTDEGTSMHWHGFLQTNNNQNDGVPGVTQCPIAPGQSYTYNFKAELYGSSWYHTHYSAQYAGGAVGPIVIYRPYNSAYDVDVGPVMLMEWYRNNYKANVKGLMNPIAKGGPALPTANSNLINGKMRFDCSQTKLKCDTASYAAFNFTSGKNHRLRLMNIGSGAVQKFSIDNHVMQVISNDYMPI</sequence>
<evidence type="ECO:0000256" key="2">
    <source>
        <dbReference type="ARBA" id="ARBA00022723"/>
    </source>
</evidence>
<evidence type="ECO:0000313" key="7">
    <source>
        <dbReference type="EMBL" id="TKA76262.1"/>
    </source>
</evidence>
<dbReference type="STRING" id="329884.A0A4U0XGV2"/>
<dbReference type="GO" id="GO:0005507">
    <property type="term" value="F:copper ion binding"/>
    <property type="evidence" value="ECO:0007669"/>
    <property type="project" value="InterPro"/>
</dbReference>
<evidence type="ECO:0000313" key="8">
    <source>
        <dbReference type="Proteomes" id="UP000309340"/>
    </source>
</evidence>
<evidence type="ECO:0008006" key="9">
    <source>
        <dbReference type="Google" id="ProtNLM"/>
    </source>
</evidence>
<dbReference type="SUPFAM" id="SSF49503">
    <property type="entry name" value="Cupredoxins"/>
    <property type="match status" value="2"/>
</dbReference>
<proteinExistence type="inferred from homology"/>
<feature type="domain" description="Plastocyanin-like" evidence="5">
    <location>
        <begin position="194"/>
        <end position="290"/>
    </location>
</feature>
<accession>A0A4U0XGV2</accession>
<dbReference type="CDD" id="cd13854">
    <property type="entry name" value="CuRO_1_MaLCC_like"/>
    <property type="match status" value="1"/>
</dbReference>
<dbReference type="Gene3D" id="2.60.40.420">
    <property type="entry name" value="Cupredoxins - blue copper proteins"/>
    <property type="match status" value="2"/>
</dbReference>
<dbReference type="Pfam" id="PF07732">
    <property type="entry name" value="Cu-oxidase_3"/>
    <property type="match status" value="1"/>
</dbReference>
<dbReference type="EMBL" id="NAJQ01000168">
    <property type="protein sequence ID" value="TKA76262.1"/>
    <property type="molecule type" value="Genomic_DNA"/>
</dbReference>
<dbReference type="AlphaFoldDB" id="A0A4U0XGV2"/>
<keyword evidence="2" id="KW-0479">Metal-binding</keyword>
<evidence type="ECO:0000259" key="5">
    <source>
        <dbReference type="Pfam" id="PF00394"/>
    </source>
</evidence>
<reference evidence="7 8" key="1">
    <citation type="submission" date="2017-03" db="EMBL/GenBank/DDBJ databases">
        <title>Genomes of endolithic fungi from Antarctica.</title>
        <authorList>
            <person name="Coleine C."/>
            <person name="Masonjones S."/>
            <person name="Stajich J.E."/>
        </authorList>
    </citation>
    <scope>NUCLEOTIDE SEQUENCE [LARGE SCALE GENOMIC DNA]</scope>
    <source>
        <strain evidence="7 8">CCFEE 5184</strain>
    </source>
</reference>
<dbReference type="Pfam" id="PF00394">
    <property type="entry name" value="Cu-oxidase"/>
    <property type="match status" value="1"/>
</dbReference>
<dbReference type="InterPro" id="IPR001117">
    <property type="entry name" value="Cu-oxidase_2nd"/>
</dbReference>
<dbReference type="PANTHER" id="PTHR11709:SF145">
    <property type="entry name" value="LCC1"/>
    <property type="match status" value="1"/>
</dbReference>
<gene>
    <name evidence="7" type="ORF">B0A55_01840</name>
</gene>
<dbReference type="FunFam" id="2.60.40.420:FF:000021">
    <property type="entry name" value="Extracellular dihydrogeodin oxidase/laccase"/>
    <property type="match status" value="1"/>
</dbReference>
<feature type="domain" description="Plastocyanin-like" evidence="6">
    <location>
        <begin position="71"/>
        <end position="183"/>
    </location>
</feature>
<dbReference type="OrthoDB" id="2121828at2759"/>
<comment type="similarity">
    <text evidence="1">Belongs to the multicopper oxidase family.</text>
</comment>
<dbReference type="InterPro" id="IPR011707">
    <property type="entry name" value="Cu-oxidase-like_N"/>
</dbReference>
<comment type="caution">
    <text evidence="7">The sequence shown here is derived from an EMBL/GenBank/DDBJ whole genome shotgun (WGS) entry which is preliminary data.</text>
</comment>
<evidence type="ECO:0000256" key="3">
    <source>
        <dbReference type="ARBA" id="ARBA00023002"/>
    </source>
</evidence>
<evidence type="ECO:0000259" key="6">
    <source>
        <dbReference type="Pfam" id="PF07732"/>
    </source>
</evidence>
<keyword evidence="8" id="KW-1185">Reference proteome</keyword>
<keyword evidence="3" id="KW-0560">Oxidoreductase</keyword>
<dbReference type="Proteomes" id="UP000309340">
    <property type="component" value="Unassembled WGS sequence"/>
</dbReference>
<organism evidence="7 8">
    <name type="scientific">Friedmanniomyces simplex</name>
    <dbReference type="NCBI Taxonomy" id="329884"/>
    <lineage>
        <taxon>Eukaryota</taxon>
        <taxon>Fungi</taxon>
        <taxon>Dikarya</taxon>
        <taxon>Ascomycota</taxon>
        <taxon>Pezizomycotina</taxon>
        <taxon>Dothideomycetes</taxon>
        <taxon>Dothideomycetidae</taxon>
        <taxon>Mycosphaerellales</taxon>
        <taxon>Teratosphaeriaceae</taxon>
        <taxon>Friedmanniomyces</taxon>
    </lineage>
</organism>
<dbReference type="InterPro" id="IPR008972">
    <property type="entry name" value="Cupredoxin"/>
</dbReference>
<dbReference type="GO" id="GO:0016491">
    <property type="term" value="F:oxidoreductase activity"/>
    <property type="evidence" value="ECO:0007669"/>
    <property type="project" value="UniProtKB-KW"/>
</dbReference>
<name>A0A4U0XGV2_9PEZI</name>